<dbReference type="STRING" id="101091.A0A1C7MYS3"/>
<dbReference type="PROSITE" id="PS50002">
    <property type="entry name" value="SH3"/>
    <property type="match status" value="1"/>
</dbReference>
<organism evidence="8 9">
    <name type="scientific">Choanephora cucurbitarum</name>
    <dbReference type="NCBI Taxonomy" id="101091"/>
    <lineage>
        <taxon>Eukaryota</taxon>
        <taxon>Fungi</taxon>
        <taxon>Fungi incertae sedis</taxon>
        <taxon>Mucoromycota</taxon>
        <taxon>Mucoromycotina</taxon>
        <taxon>Mucoromycetes</taxon>
        <taxon>Mucorales</taxon>
        <taxon>Mucorineae</taxon>
        <taxon>Choanephoraceae</taxon>
        <taxon>Choanephoroideae</taxon>
        <taxon>Choanephora</taxon>
    </lineage>
</organism>
<dbReference type="InParanoid" id="A0A1C7MYS3"/>
<dbReference type="PANTHER" id="PTHR23065:SF7">
    <property type="entry name" value="NOSTRIN, ISOFORM H"/>
    <property type="match status" value="1"/>
</dbReference>
<evidence type="ECO:0000256" key="5">
    <source>
        <dbReference type="PROSITE-ProRule" id="PRU00192"/>
    </source>
</evidence>
<feature type="compositionally biased region" description="Polar residues" evidence="6">
    <location>
        <begin position="82"/>
        <end position="108"/>
    </location>
</feature>
<feature type="compositionally biased region" description="Polar residues" evidence="6">
    <location>
        <begin position="129"/>
        <end position="141"/>
    </location>
</feature>
<dbReference type="Pfam" id="PF07653">
    <property type="entry name" value="SH3_2"/>
    <property type="match status" value="1"/>
</dbReference>
<evidence type="ECO:0000256" key="6">
    <source>
        <dbReference type="SAM" id="MobiDB-lite"/>
    </source>
</evidence>
<proteinExistence type="predicted"/>
<dbReference type="SMART" id="SM00326">
    <property type="entry name" value="SH3"/>
    <property type="match status" value="1"/>
</dbReference>
<dbReference type="OrthoDB" id="19092at2759"/>
<dbReference type="GO" id="GO:0005737">
    <property type="term" value="C:cytoplasm"/>
    <property type="evidence" value="ECO:0007669"/>
    <property type="project" value="TreeGrafter"/>
</dbReference>
<dbReference type="Gene3D" id="2.30.30.40">
    <property type="entry name" value="SH3 Domains"/>
    <property type="match status" value="1"/>
</dbReference>
<dbReference type="GO" id="GO:0043226">
    <property type="term" value="C:organelle"/>
    <property type="evidence" value="ECO:0007669"/>
    <property type="project" value="UniProtKB-ARBA"/>
</dbReference>
<evidence type="ECO:0000313" key="8">
    <source>
        <dbReference type="EMBL" id="OBZ81987.1"/>
    </source>
</evidence>
<dbReference type="InterPro" id="IPR001452">
    <property type="entry name" value="SH3_domain"/>
</dbReference>
<feature type="compositionally biased region" description="Basic and acidic residues" evidence="6">
    <location>
        <begin position="209"/>
        <end position="222"/>
    </location>
</feature>
<evidence type="ECO:0000313" key="9">
    <source>
        <dbReference type="Proteomes" id="UP000093000"/>
    </source>
</evidence>
<dbReference type="PANTHER" id="PTHR23065">
    <property type="entry name" value="PROLINE-SERINE-THREONINE PHOSPHATASE INTERACTING PROTEIN 1"/>
    <property type="match status" value="1"/>
</dbReference>
<feature type="region of interest" description="Disordered" evidence="6">
    <location>
        <begin position="162"/>
        <end position="240"/>
    </location>
</feature>
<dbReference type="Proteomes" id="UP000093000">
    <property type="component" value="Unassembled WGS sequence"/>
</dbReference>
<sequence length="500" mass="56038">MKYSCESIRKQLEKCSFERDLRQCITLHSTGSTIPTTNDYVTEMMREQKRKQQTNRPKLPVKPARHPKGKAEEEHITAGLPQESSESKATQDSTTKHNTIPSRSTTPVQDPDRHDQNNETKQASERIRSQVSQHAGSTATRGQIRRKPLNKALMEQVTNEMAMARQQTEEKQPTSPLSTEGDRSDKSKKPVETTEPVKDYVHPNAVVSEEARARRQPSEYKPDTGSIPIRKAKSVSSSTTPNHILKEIATEQPSQEFMSAHPIIPPKSPRPSAQQIFTDEAQPHPYNPNMPSNMPPYTTNPYDTLQQQHPLRSPLMQPMASPMMQAHRSPLMQPMASPMMQAHRSPMMQPMASPMMGPQQHAAMHYGTQPRGTLPPPITIPNSNYGPSPQASPAIPYANLNCVSPGGVLPPPVVNSPYMAPSLPRPHQFTDGRSIQFWARAKYDYVANDADELSFKAHQLIGVLEADMTQQSWWYGALWDEYRQVWSVAGSVPSNFMDTS</sequence>
<evidence type="ECO:0000256" key="4">
    <source>
        <dbReference type="ARBA" id="ARBA00022553"/>
    </source>
</evidence>
<evidence type="ECO:0000256" key="1">
    <source>
        <dbReference type="ARBA" id="ARBA00004496"/>
    </source>
</evidence>
<gene>
    <name evidence="8" type="ORF">A0J61_09965</name>
</gene>
<dbReference type="CDD" id="cd00174">
    <property type="entry name" value="SH3"/>
    <property type="match status" value="1"/>
</dbReference>
<protein>
    <recommendedName>
        <fullName evidence="7">SH3 domain-containing protein</fullName>
    </recommendedName>
</protein>
<feature type="domain" description="SH3" evidence="7">
    <location>
        <begin position="434"/>
        <end position="500"/>
    </location>
</feature>
<feature type="compositionally biased region" description="Basic and acidic residues" evidence="6">
    <location>
        <begin position="110"/>
        <end position="128"/>
    </location>
</feature>
<dbReference type="EMBL" id="LUGH01000985">
    <property type="protein sequence ID" value="OBZ81987.1"/>
    <property type="molecule type" value="Genomic_DNA"/>
</dbReference>
<feature type="compositionally biased region" description="Basic and acidic residues" evidence="6">
    <location>
        <begin position="180"/>
        <end position="201"/>
    </location>
</feature>
<evidence type="ECO:0000256" key="2">
    <source>
        <dbReference type="ARBA" id="ARBA00022443"/>
    </source>
</evidence>
<feature type="region of interest" description="Disordered" evidence="6">
    <location>
        <begin position="46"/>
        <end position="149"/>
    </location>
</feature>
<dbReference type="AlphaFoldDB" id="A0A1C7MYS3"/>
<dbReference type="SUPFAM" id="SSF50044">
    <property type="entry name" value="SH3-domain"/>
    <property type="match status" value="1"/>
</dbReference>
<comment type="subcellular location">
    <subcellularLocation>
        <location evidence="1">Cytoplasm</location>
    </subcellularLocation>
</comment>
<keyword evidence="2 5" id="KW-0728">SH3 domain</keyword>
<reference evidence="8 9" key="1">
    <citation type="submission" date="2016-03" db="EMBL/GenBank/DDBJ databases">
        <title>Choanephora cucurbitarum.</title>
        <authorList>
            <person name="Min B."/>
            <person name="Park H."/>
            <person name="Park J.-H."/>
            <person name="Shin H.-D."/>
            <person name="Choi I.-G."/>
        </authorList>
    </citation>
    <scope>NUCLEOTIDE SEQUENCE [LARGE SCALE GENOMIC DNA]</scope>
    <source>
        <strain evidence="8 9">KUS-F28377</strain>
    </source>
</reference>
<evidence type="ECO:0000256" key="3">
    <source>
        <dbReference type="ARBA" id="ARBA00022490"/>
    </source>
</evidence>
<dbReference type="GO" id="GO:0005886">
    <property type="term" value="C:plasma membrane"/>
    <property type="evidence" value="ECO:0007669"/>
    <property type="project" value="TreeGrafter"/>
</dbReference>
<comment type="caution">
    <text evidence="8">The sequence shown here is derived from an EMBL/GenBank/DDBJ whole genome shotgun (WGS) entry which is preliminary data.</text>
</comment>
<keyword evidence="4" id="KW-0597">Phosphoprotein</keyword>
<keyword evidence="9" id="KW-1185">Reference proteome</keyword>
<name>A0A1C7MYS3_9FUNG</name>
<keyword evidence="3" id="KW-0963">Cytoplasm</keyword>
<accession>A0A1C7MYS3</accession>
<dbReference type="InterPro" id="IPR036028">
    <property type="entry name" value="SH3-like_dom_sf"/>
</dbReference>
<evidence type="ECO:0000259" key="7">
    <source>
        <dbReference type="PROSITE" id="PS50002"/>
    </source>
</evidence>